<dbReference type="PANTHER" id="PTHR42850">
    <property type="entry name" value="METALLOPHOSPHOESTERASE"/>
    <property type="match status" value="1"/>
</dbReference>
<proteinExistence type="predicted"/>
<keyword evidence="3" id="KW-1185">Reference proteome</keyword>
<comment type="caution">
    <text evidence="2">The sequence shown here is derived from an EMBL/GenBank/DDBJ whole genome shotgun (WGS) entry which is preliminary data.</text>
</comment>
<feature type="domain" description="Calcineurin-like phosphoesterase" evidence="1">
    <location>
        <begin position="5"/>
        <end position="192"/>
    </location>
</feature>
<accession>A0ABR6C776</accession>
<dbReference type="GO" id="GO:0004722">
    <property type="term" value="F:protein serine/threonine phosphatase activity"/>
    <property type="evidence" value="ECO:0007669"/>
    <property type="project" value="UniProtKB-EC"/>
</dbReference>
<dbReference type="PANTHER" id="PTHR42850:SF4">
    <property type="entry name" value="ZINC-DEPENDENT ENDOPOLYPHOSPHATASE"/>
    <property type="match status" value="1"/>
</dbReference>
<sequence length="250" mass="27715">MPFTTYALGDVHGRADLLDGLLGAIEDDARASGTEPRILFLGDIVDRGPGSRAAMDLVCRTLERWPLSRLILGNHDMWFRDFMTSDQVDEARFDRWLMRVGGYQTMESYGLLSANSHAQAAATFRVTYPRHLQALQEADGIVIDGVFAYVHAGIDPTRPITDQEPKTLTMIREGFLDHDGPLPRVIVHGHTVTRSLMPEVSSWRIAIDTGAYGSGRLTCLAVSEDERILHFMFATAEGGHVGITRQDAFT</sequence>
<reference evidence="2 3" key="1">
    <citation type="submission" date="2020-08" db="EMBL/GenBank/DDBJ databases">
        <title>Genomic Encyclopedia of Type Strains, Phase IV (KMG-IV): sequencing the most valuable type-strain genomes for metagenomic binning, comparative biology and taxonomic classification.</title>
        <authorList>
            <person name="Goeker M."/>
        </authorList>
    </citation>
    <scope>NUCLEOTIDE SEQUENCE [LARGE SCALE GENOMIC DNA]</scope>
    <source>
        <strain evidence="2 3">DSM 17455</strain>
    </source>
</reference>
<dbReference type="EMBL" id="JACJHZ010000009">
    <property type="protein sequence ID" value="MBA9020415.1"/>
    <property type="molecule type" value="Genomic_DNA"/>
</dbReference>
<dbReference type="Gene3D" id="3.60.21.10">
    <property type="match status" value="1"/>
</dbReference>
<dbReference type="Pfam" id="PF00149">
    <property type="entry name" value="Metallophos"/>
    <property type="match status" value="1"/>
</dbReference>
<dbReference type="InterPro" id="IPR050126">
    <property type="entry name" value="Ap4A_hydrolase"/>
</dbReference>
<organism evidence="2 3">
    <name type="scientific">Aminobacter ciceronei</name>
    <dbReference type="NCBI Taxonomy" id="150723"/>
    <lineage>
        <taxon>Bacteria</taxon>
        <taxon>Pseudomonadati</taxon>
        <taxon>Pseudomonadota</taxon>
        <taxon>Alphaproteobacteria</taxon>
        <taxon>Hyphomicrobiales</taxon>
        <taxon>Phyllobacteriaceae</taxon>
        <taxon>Aminobacter</taxon>
    </lineage>
</organism>
<name>A0ABR6C776_9HYPH</name>
<evidence type="ECO:0000259" key="1">
    <source>
        <dbReference type="Pfam" id="PF00149"/>
    </source>
</evidence>
<dbReference type="SUPFAM" id="SSF56300">
    <property type="entry name" value="Metallo-dependent phosphatases"/>
    <property type="match status" value="1"/>
</dbReference>
<gene>
    <name evidence="2" type="ORF">HNQ97_002412</name>
</gene>
<dbReference type="InterPro" id="IPR004843">
    <property type="entry name" value="Calcineurin-like_PHP"/>
</dbReference>
<evidence type="ECO:0000313" key="3">
    <source>
        <dbReference type="Proteomes" id="UP000587524"/>
    </source>
</evidence>
<dbReference type="RefSeq" id="WP_182574128.1">
    <property type="nucleotide sequence ID" value="NZ_JACJHY010000009.1"/>
</dbReference>
<dbReference type="Proteomes" id="UP000587524">
    <property type="component" value="Unassembled WGS sequence"/>
</dbReference>
<evidence type="ECO:0000313" key="2">
    <source>
        <dbReference type="EMBL" id="MBA9020415.1"/>
    </source>
</evidence>
<keyword evidence="2" id="KW-0378">Hydrolase</keyword>
<protein>
    <submittedName>
        <fullName evidence="2">Serine/threonine protein phosphatase 1</fullName>
        <ecNumber evidence="2">3.1.3.16</ecNumber>
    </submittedName>
</protein>
<dbReference type="InterPro" id="IPR029052">
    <property type="entry name" value="Metallo-depent_PP-like"/>
</dbReference>
<dbReference type="EC" id="3.1.3.16" evidence="2"/>